<sequence>MENTKRSIDTVKNPPTIEPDFKVETRKGGIWFLILEAYANIPPLGIRML</sequence>
<protein>
    <submittedName>
        <fullName evidence="1">Uncharacterized protein</fullName>
    </submittedName>
</protein>
<proteinExistence type="predicted"/>
<dbReference type="Proteomes" id="UP000584867">
    <property type="component" value="Unassembled WGS sequence"/>
</dbReference>
<accession>A0A7W7ZVT0</accession>
<gene>
    <name evidence="1" type="ORF">HDF15_005131</name>
</gene>
<evidence type="ECO:0000313" key="2">
    <source>
        <dbReference type="Proteomes" id="UP000584867"/>
    </source>
</evidence>
<comment type="caution">
    <text evidence="1">The sequence shown here is derived from an EMBL/GenBank/DDBJ whole genome shotgun (WGS) entry which is preliminary data.</text>
</comment>
<name>A0A7W7ZVT0_9BACT</name>
<evidence type="ECO:0000313" key="1">
    <source>
        <dbReference type="EMBL" id="MBB5066747.1"/>
    </source>
</evidence>
<dbReference type="AlphaFoldDB" id="A0A7W7ZVT0"/>
<reference evidence="1 2" key="1">
    <citation type="submission" date="2020-08" db="EMBL/GenBank/DDBJ databases">
        <title>Genomic Encyclopedia of Type Strains, Phase IV (KMG-V): Genome sequencing to study the core and pangenomes of soil and plant-associated prokaryotes.</title>
        <authorList>
            <person name="Whitman W."/>
        </authorList>
    </citation>
    <scope>NUCLEOTIDE SEQUENCE [LARGE SCALE GENOMIC DNA]</scope>
    <source>
        <strain evidence="1 2">X5P3</strain>
    </source>
</reference>
<organism evidence="1 2">
    <name type="scientific">Granulicella mallensis</name>
    <dbReference type="NCBI Taxonomy" id="940614"/>
    <lineage>
        <taxon>Bacteria</taxon>
        <taxon>Pseudomonadati</taxon>
        <taxon>Acidobacteriota</taxon>
        <taxon>Terriglobia</taxon>
        <taxon>Terriglobales</taxon>
        <taxon>Acidobacteriaceae</taxon>
        <taxon>Granulicella</taxon>
    </lineage>
</organism>
<dbReference type="EMBL" id="JACHIO010000034">
    <property type="protein sequence ID" value="MBB5066747.1"/>
    <property type="molecule type" value="Genomic_DNA"/>
</dbReference>